<keyword evidence="3" id="KW-1185">Reference proteome</keyword>
<organism evidence="2 3">
    <name type="scientific">Streptomyces qinglanensis</name>
    <dbReference type="NCBI Taxonomy" id="943816"/>
    <lineage>
        <taxon>Bacteria</taxon>
        <taxon>Bacillati</taxon>
        <taxon>Actinomycetota</taxon>
        <taxon>Actinomycetes</taxon>
        <taxon>Kitasatosporales</taxon>
        <taxon>Streptomycetaceae</taxon>
        <taxon>Streptomyces</taxon>
    </lineage>
</organism>
<name>A0A1H9VC35_9ACTN</name>
<reference evidence="3" key="1">
    <citation type="submission" date="2016-10" db="EMBL/GenBank/DDBJ databases">
        <authorList>
            <person name="Varghese N."/>
            <person name="Submissions S."/>
        </authorList>
    </citation>
    <scope>NUCLEOTIDE SEQUENCE [LARGE SCALE GENOMIC DNA]</scope>
    <source>
        <strain evidence="3">CGMCC 4.6825</strain>
    </source>
</reference>
<proteinExistence type="predicted"/>
<feature type="region of interest" description="Disordered" evidence="1">
    <location>
        <begin position="15"/>
        <end position="40"/>
    </location>
</feature>
<sequence>MKVWIQVHTKKGWKTIARPGGSGQKKNPKIVKSGGGSGKVAVARKRCHKPSKRHSFRSLVDVDILGVGDTPEKLITKTKRIRCGL</sequence>
<evidence type="ECO:0000313" key="3">
    <source>
        <dbReference type="Proteomes" id="UP000182841"/>
    </source>
</evidence>
<dbReference type="AlphaFoldDB" id="A0A1H9VC35"/>
<evidence type="ECO:0000256" key="1">
    <source>
        <dbReference type="SAM" id="MobiDB-lite"/>
    </source>
</evidence>
<accession>A0A1H9VC35</accession>
<evidence type="ECO:0000313" key="2">
    <source>
        <dbReference type="EMBL" id="SES19245.1"/>
    </source>
</evidence>
<dbReference type="EMBL" id="FOGO01000011">
    <property type="protein sequence ID" value="SES19245.1"/>
    <property type="molecule type" value="Genomic_DNA"/>
</dbReference>
<protein>
    <submittedName>
        <fullName evidence="2">Uncharacterized protein</fullName>
    </submittedName>
</protein>
<dbReference type="Proteomes" id="UP000182841">
    <property type="component" value="Unassembled WGS sequence"/>
</dbReference>
<gene>
    <name evidence="2" type="ORF">SAMN05421870_111153</name>
</gene>